<protein>
    <recommendedName>
        <fullName evidence="1">NIPSNAP domain-containing protein</fullName>
    </recommendedName>
</protein>
<dbReference type="RefSeq" id="WP_046367222.1">
    <property type="nucleotide sequence ID" value="NZ_BBWV01000001.1"/>
</dbReference>
<keyword evidence="3" id="KW-1185">Reference proteome</keyword>
<evidence type="ECO:0000313" key="3">
    <source>
        <dbReference type="Proteomes" id="UP000033121"/>
    </source>
</evidence>
<dbReference type="InterPro" id="IPR012577">
    <property type="entry name" value="NIPSNAP"/>
</dbReference>
<dbReference type="EMBL" id="BBWV01000001">
    <property type="protein sequence ID" value="GAO41340.1"/>
    <property type="molecule type" value="Genomic_DNA"/>
</dbReference>
<dbReference type="AlphaFoldDB" id="A0A0E9MW37"/>
<reference evidence="2 3" key="1">
    <citation type="submission" date="2015-04" db="EMBL/GenBank/DDBJ databases">
        <title>Whole genome shotgun sequence of Flavihumibacter petaseus NBRC 106054.</title>
        <authorList>
            <person name="Miyazawa S."/>
            <person name="Hosoyama A."/>
            <person name="Hashimoto M."/>
            <person name="Noguchi M."/>
            <person name="Tsuchikane K."/>
            <person name="Ohji S."/>
            <person name="Yamazoe A."/>
            <person name="Ichikawa N."/>
            <person name="Kimura A."/>
            <person name="Fujita N."/>
        </authorList>
    </citation>
    <scope>NUCLEOTIDE SEQUENCE [LARGE SCALE GENOMIC DNA]</scope>
    <source>
        <strain evidence="2 3">NBRC 106054</strain>
    </source>
</reference>
<dbReference type="Gene3D" id="3.30.70.100">
    <property type="match status" value="1"/>
</dbReference>
<name>A0A0E9MW37_9BACT</name>
<gene>
    <name evidence="2" type="ORF">FPE01S_01_03520</name>
</gene>
<dbReference type="Pfam" id="PF07978">
    <property type="entry name" value="NIPSNAP"/>
    <property type="match status" value="1"/>
</dbReference>
<organism evidence="2 3">
    <name type="scientific">Flavihumibacter petaseus NBRC 106054</name>
    <dbReference type="NCBI Taxonomy" id="1220578"/>
    <lineage>
        <taxon>Bacteria</taxon>
        <taxon>Pseudomonadati</taxon>
        <taxon>Bacteroidota</taxon>
        <taxon>Chitinophagia</taxon>
        <taxon>Chitinophagales</taxon>
        <taxon>Chitinophagaceae</taxon>
        <taxon>Flavihumibacter</taxon>
    </lineage>
</organism>
<accession>A0A0E9MW37</accession>
<evidence type="ECO:0000313" key="2">
    <source>
        <dbReference type="EMBL" id="GAO41340.1"/>
    </source>
</evidence>
<comment type="caution">
    <text evidence="2">The sequence shown here is derived from an EMBL/GenBank/DDBJ whole genome shotgun (WGS) entry which is preliminary data.</text>
</comment>
<dbReference type="OrthoDB" id="192769at2"/>
<evidence type="ECO:0000259" key="1">
    <source>
        <dbReference type="Pfam" id="PF07978"/>
    </source>
</evidence>
<dbReference type="STRING" id="1220578.FPE01S_01_03520"/>
<proteinExistence type="predicted"/>
<dbReference type="InterPro" id="IPR011008">
    <property type="entry name" value="Dimeric_a/b-barrel"/>
</dbReference>
<dbReference type="Proteomes" id="UP000033121">
    <property type="component" value="Unassembled WGS sequence"/>
</dbReference>
<feature type="domain" description="NIPSNAP" evidence="1">
    <location>
        <begin position="146"/>
        <end position="249"/>
    </location>
</feature>
<sequence length="251" mass="28721">MHTVYRKIILAVLFLFSIAVVAAQHSGKELLLLRVYHFQEDRQEKLLDQYLQDQLLPMLHRQSVKTVGAFKAIANDTAADKKIFVLMPLKDARHFQQLSLKAFRDTTNYSSVPFTRVETILLEAFDLAPKLSTPAGLSQNRSEHIYELRSYESASDMAFRNKVKMFNEGGEIALFARLGFNAVFYGSVIAGSHMPNLMYMTSFNSIQDREAHWKTFGGDAEWKTLSSLPEYQNNVSHMDIYLLKATTYSDF</sequence>
<dbReference type="SUPFAM" id="SSF54909">
    <property type="entry name" value="Dimeric alpha+beta barrel"/>
    <property type="match status" value="1"/>
</dbReference>